<feature type="compositionally biased region" description="Polar residues" evidence="1">
    <location>
        <begin position="271"/>
        <end position="283"/>
    </location>
</feature>
<feature type="compositionally biased region" description="Polar residues" evidence="1">
    <location>
        <begin position="27"/>
        <end position="36"/>
    </location>
</feature>
<protein>
    <submittedName>
        <fullName evidence="2">Uncharacterized protein</fullName>
    </submittedName>
</protein>
<feature type="region of interest" description="Disordered" evidence="1">
    <location>
        <begin position="1"/>
        <end position="125"/>
    </location>
</feature>
<dbReference type="EMBL" id="JAPDFR010000001">
    <property type="protein sequence ID" value="KAK0391127.1"/>
    <property type="molecule type" value="Genomic_DNA"/>
</dbReference>
<gene>
    <name evidence="2" type="ORF">NLU13_0629</name>
</gene>
<feature type="compositionally biased region" description="Polar residues" evidence="1">
    <location>
        <begin position="439"/>
        <end position="449"/>
    </location>
</feature>
<feature type="compositionally biased region" description="Polar residues" evidence="1">
    <location>
        <begin position="380"/>
        <end position="391"/>
    </location>
</feature>
<evidence type="ECO:0000313" key="2">
    <source>
        <dbReference type="EMBL" id="KAK0391127.1"/>
    </source>
</evidence>
<sequence>MPAPIGSALPIGSSSHLHDSDDHGSGKASQDRSPLPTSRPKAPTLTERPRTSSGPESRKSRGKTDPSQHLRSRDDTFLVDMVTKGTAQRSYHIPIRGKAPSPDASPDSRSDSPPRTAIVRTTTPDSLVESAENDLVTIGMALGSPSHPPYSGKPTWRPKQVTRAMTANAIVPVPEPAPQIQPTREEPLPKGKSRKWGIFGRSKSTKRSRSGTASAASPPSTTQEQFGISSPPQANFMKQEIPRAVASPPRSKPLVTRSHTAPLIGEVPTSRKVNAGNSYQTAQVARKPLPHQPATDGFRPTPPVKASGDKAKSQLLNVDIPSIEMERYSVMFGSVLQSNHGTSSLLARRQATLEKLRMLKDETRREEEGLALRPPPRRATSPNPGRQSPSFSLFPPTPGKATTPQTMSPRGRSYTSPAFLPSPSQPNFSAQEAEIYLQRTITPTTSTPKYRQGQVATPDASERESSRERARLHKPRSSSKLRNPQVLVESPGSLVEEPASHYDAKPLPALQEHEPEWQMVSKTSLASSTSVPTAQASTPRSYSSTPTAVEDAKKKAEEEAQKALRDAVENSIRRQISISQQQRQMLRPQHLTASPLAASSPSRKDASPQGVGIARNVIPRVVVGKNERLAETKSSTPTLVHPGMEGQSPLNNRKSERIVFDSA</sequence>
<feature type="compositionally biased region" description="Polar residues" evidence="1">
    <location>
        <begin position="520"/>
        <end position="547"/>
    </location>
</feature>
<organism evidence="2 3">
    <name type="scientific">Sarocladium strictum</name>
    <name type="common">Black bundle disease fungus</name>
    <name type="synonym">Acremonium strictum</name>
    <dbReference type="NCBI Taxonomy" id="5046"/>
    <lineage>
        <taxon>Eukaryota</taxon>
        <taxon>Fungi</taxon>
        <taxon>Dikarya</taxon>
        <taxon>Ascomycota</taxon>
        <taxon>Pezizomycotina</taxon>
        <taxon>Sordariomycetes</taxon>
        <taxon>Hypocreomycetidae</taxon>
        <taxon>Hypocreales</taxon>
        <taxon>Sarocladiaceae</taxon>
        <taxon>Sarocladium</taxon>
    </lineage>
</organism>
<name>A0AA39LBG7_SARSR</name>
<proteinExistence type="predicted"/>
<accession>A0AA39LBG7</accession>
<dbReference type="AlphaFoldDB" id="A0AA39LBG7"/>
<feature type="compositionally biased region" description="Basic and acidic residues" evidence="1">
    <location>
        <begin position="550"/>
        <end position="572"/>
    </location>
</feature>
<feature type="compositionally biased region" description="Basic and acidic residues" evidence="1">
    <location>
        <begin position="653"/>
        <end position="663"/>
    </location>
</feature>
<feature type="compositionally biased region" description="Low complexity" evidence="1">
    <location>
        <begin position="210"/>
        <end position="222"/>
    </location>
</feature>
<evidence type="ECO:0000313" key="3">
    <source>
        <dbReference type="Proteomes" id="UP001175261"/>
    </source>
</evidence>
<feature type="compositionally biased region" description="Basic residues" evidence="1">
    <location>
        <begin position="470"/>
        <end position="479"/>
    </location>
</feature>
<feature type="compositionally biased region" description="Polar residues" evidence="1">
    <location>
        <begin position="223"/>
        <end position="233"/>
    </location>
</feature>
<feature type="region of interest" description="Disordered" evidence="1">
    <location>
        <begin position="628"/>
        <end position="663"/>
    </location>
</feature>
<evidence type="ECO:0000256" key="1">
    <source>
        <dbReference type="SAM" id="MobiDB-lite"/>
    </source>
</evidence>
<feature type="compositionally biased region" description="Basic and acidic residues" evidence="1">
    <location>
        <begin position="56"/>
        <end position="76"/>
    </location>
</feature>
<feature type="compositionally biased region" description="Polar residues" evidence="1">
    <location>
        <begin position="400"/>
        <end position="416"/>
    </location>
</feature>
<feature type="region of interest" description="Disordered" evidence="1">
    <location>
        <begin position="170"/>
        <end position="313"/>
    </location>
</feature>
<feature type="compositionally biased region" description="Basic and acidic residues" evidence="1">
    <location>
        <begin position="16"/>
        <end position="25"/>
    </location>
</feature>
<feature type="region of interest" description="Disordered" evidence="1">
    <location>
        <begin position="357"/>
        <end position="612"/>
    </location>
</feature>
<feature type="compositionally biased region" description="Basic and acidic residues" evidence="1">
    <location>
        <begin position="460"/>
        <end position="469"/>
    </location>
</feature>
<comment type="caution">
    <text evidence="2">The sequence shown here is derived from an EMBL/GenBank/DDBJ whole genome shotgun (WGS) entry which is preliminary data.</text>
</comment>
<keyword evidence="3" id="KW-1185">Reference proteome</keyword>
<feature type="compositionally biased region" description="Low complexity" evidence="1">
    <location>
        <begin position="573"/>
        <end position="584"/>
    </location>
</feature>
<dbReference type="Proteomes" id="UP001175261">
    <property type="component" value="Unassembled WGS sequence"/>
</dbReference>
<reference evidence="2" key="1">
    <citation type="submission" date="2022-10" db="EMBL/GenBank/DDBJ databases">
        <title>Determination and structural analysis of whole genome sequence of Sarocladium strictum F4-1.</title>
        <authorList>
            <person name="Hu L."/>
            <person name="Jiang Y."/>
        </authorList>
    </citation>
    <scope>NUCLEOTIDE SEQUENCE</scope>
    <source>
        <strain evidence="2">F4-1</strain>
    </source>
</reference>
<feature type="compositionally biased region" description="Basic and acidic residues" evidence="1">
    <location>
        <begin position="357"/>
        <end position="370"/>
    </location>
</feature>